<evidence type="ECO:0000313" key="3">
    <source>
        <dbReference type="Proteomes" id="UP000013827"/>
    </source>
</evidence>
<evidence type="ECO:0008006" key="4">
    <source>
        <dbReference type="Google" id="ProtNLM"/>
    </source>
</evidence>
<dbReference type="KEGG" id="ehx:EMIHUDRAFT_225269"/>
<dbReference type="PaxDb" id="2903-EOD37687"/>
<sequence>MRLRDYVLLAELDLDDTNTDATQDRRPGDDGFPQVWFAEMPSVSAEGVETGAKVIRYRQGVVIEFVAMGPHSQMPNTPLRSLYHFDWNHALTTVIATVVFFQLLSLLMDAVAFYLLPNGISTTFAQLGLRAAIAVDWYYKLDKSQNGMITVADIVSEKALMLARTILRKSKKSDRLLDFKEFMDILEGGDSLNFQHFLDVVHTTGKIDKLDQEDVAEAQAAFRRSAEEGSAEAPRRSASGVSQAADAALVQARPATGSAEEARARPPPSR</sequence>
<evidence type="ECO:0000256" key="1">
    <source>
        <dbReference type="SAM" id="MobiDB-lite"/>
    </source>
</evidence>
<dbReference type="RefSeq" id="XP_005790116.1">
    <property type="nucleotide sequence ID" value="XM_005790059.1"/>
</dbReference>
<dbReference type="EnsemblProtists" id="EOD37687">
    <property type="protein sequence ID" value="EOD37687"/>
    <property type="gene ID" value="EMIHUDRAFT_225269"/>
</dbReference>
<name>A0A0D3KPK2_EMIH1</name>
<accession>A0A0D3KPK2</accession>
<evidence type="ECO:0000313" key="2">
    <source>
        <dbReference type="EnsemblProtists" id="EOD37687"/>
    </source>
</evidence>
<organism evidence="2 3">
    <name type="scientific">Emiliania huxleyi (strain CCMP1516)</name>
    <dbReference type="NCBI Taxonomy" id="280463"/>
    <lineage>
        <taxon>Eukaryota</taxon>
        <taxon>Haptista</taxon>
        <taxon>Haptophyta</taxon>
        <taxon>Prymnesiophyceae</taxon>
        <taxon>Isochrysidales</taxon>
        <taxon>Noelaerhabdaceae</taxon>
        <taxon>Emiliania</taxon>
    </lineage>
</organism>
<keyword evidence="3" id="KW-1185">Reference proteome</keyword>
<reference evidence="3" key="1">
    <citation type="journal article" date="2013" name="Nature">
        <title>Pan genome of the phytoplankton Emiliania underpins its global distribution.</title>
        <authorList>
            <person name="Read B.A."/>
            <person name="Kegel J."/>
            <person name="Klute M.J."/>
            <person name="Kuo A."/>
            <person name="Lefebvre S.C."/>
            <person name="Maumus F."/>
            <person name="Mayer C."/>
            <person name="Miller J."/>
            <person name="Monier A."/>
            <person name="Salamov A."/>
            <person name="Young J."/>
            <person name="Aguilar M."/>
            <person name="Claverie J.M."/>
            <person name="Frickenhaus S."/>
            <person name="Gonzalez K."/>
            <person name="Herman E.K."/>
            <person name="Lin Y.C."/>
            <person name="Napier J."/>
            <person name="Ogata H."/>
            <person name="Sarno A.F."/>
            <person name="Shmutz J."/>
            <person name="Schroeder D."/>
            <person name="de Vargas C."/>
            <person name="Verret F."/>
            <person name="von Dassow P."/>
            <person name="Valentin K."/>
            <person name="Van de Peer Y."/>
            <person name="Wheeler G."/>
            <person name="Dacks J.B."/>
            <person name="Delwiche C.F."/>
            <person name="Dyhrman S.T."/>
            <person name="Glockner G."/>
            <person name="John U."/>
            <person name="Richards T."/>
            <person name="Worden A.Z."/>
            <person name="Zhang X."/>
            <person name="Grigoriev I.V."/>
            <person name="Allen A.E."/>
            <person name="Bidle K."/>
            <person name="Borodovsky M."/>
            <person name="Bowler C."/>
            <person name="Brownlee C."/>
            <person name="Cock J.M."/>
            <person name="Elias M."/>
            <person name="Gladyshev V.N."/>
            <person name="Groth M."/>
            <person name="Guda C."/>
            <person name="Hadaegh A."/>
            <person name="Iglesias-Rodriguez M.D."/>
            <person name="Jenkins J."/>
            <person name="Jones B.M."/>
            <person name="Lawson T."/>
            <person name="Leese F."/>
            <person name="Lindquist E."/>
            <person name="Lobanov A."/>
            <person name="Lomsadze A."/>
            <person name="Malik S.B."/>
            <person name="Marsh M.E."/>
            <person name="Mackinder L."/>
            <person name="Mock T."/>
            <person name="Mueller-Roeber B."/>
            <person name="Pagarete A."/>
            <person name="Parker M."/>
            <person name="Probert I."/>
            <person name="Quesneville H."/>
            <person name="Raines C."/>
            <person name="Rensing S.A."/>
            <person name="Riano-Pachon D.M."/>
            <person name="Richier S."/>
            <person name="Rokitta S."/>
            <person name="Shiraiwa Y."/>
            <person name="Soanes D.M."/>
            <person name="van der Giezen M."/>
            <person name="Wahlund T.M."/>
            <person name="Williams B."/>
            <person name="Wilson W."/>
            <person name="Wolfe G."/>
            <person name="Wurch L.L."/>
        </authorList>
    </citation>
    <scope>NUCLEOTIDE SEQUENCE</scope>
</reference>
<dbReference type="HOGENOM" id="CLU_1032221_0_0_1"/>
<dbReference type="Proteomes" id="UP000013827">
    <property type="component" value="Unassembled WGS sequence"/>
</dbReference>
<dbReference type="AlphaFoldDB" id="A0A0D3KPK2"/>
<dbReference type="GeneID" id="17282956"/>
<feature type="region of interest" description="Disordered" evidence="1">
    <location>
        <begin position="221"/>
        <end position="270"/>
    </location>
</feature>
<reference evidence="2" key="2">
    <citation type="submission" date="2024-10" db="UniProtKB">
        <authorList>
            <consortium name="EnsemblProtists"/>
        </authorList>
    </citation>
    <scope>IDENTIFICATION</scope>
</reference>
<protein>
    <recommendedName>
        <fullName evidence="4">EF-hand domain-containing protein</fullName>
    </recommendedName>
</protein>
<proteinExistence type="predicted"/>